<evidence type="ECO:0000256" key="1">
    <source>
        <dbReference type="SAM" id="MobiDB-lite"/>
    </source>
</evidence>
<name>A0AA39WFD5_9PEZI</name>
<reference evidence="2" key="1">
    <citation type="submission" date="2023-06" db="EMBL/GenBank/DDBJ databases">
        <title>Genome-scale phylogeny and comparative genomics of the fungal order Sordariales.</title>
        <authorList>
            <consortium name="Lawrence Berkeley National Laboratory"/>
            <person name="Hensen N."/>
            <person name="Bonometti L."/>
            <person name="Westerberg I."/>
            <person name="Brannstrom I.O."/>
            <person name="Guillou S."/>
            <person name="Cros-Aarteil S."/>
            <person name="Calhoun S."/>
            <person name="Haridas S."/>
            <person name="Kuo A."/>
            <person name="Mondo S."/>
            <person name="Pangilinan J."/>
            <person name="Riley R."/>
            <person name="Labutti K."/>
            <person name="Andreopoulos B."/>
            <person name="Lipzen A."/>
            <person name="Chen C."/>
            <person name="Yanf M."/>
            <person name="Daum C."/>
            <person name="Ng V."/>
            <person name="Clum A."/>
            <person name="Steindorff A."/>
            <person name="Ohm R."/>
            <person name="Martin F."/>
            <person name="Silar P."/>
            <person name="Natvig D."/>
            <person name="Lalanne C."/>
            <person name="Gautier V."/>
            <person name="Ament-Velasquez S.L."/>
            <person name="Kruys A."/>
            <person name="Hutchinson M.I."/>
            <person name="Powell A.J."/>
            <person name="Barry K."/>
            <person name="Miller A.N."/>
            <person name="Grigoriev I.V."/>
            <person name="Debuchy R."/>
            <person name="Gladieux P."/>
            <person name="Thoren M.H."/>
            <person name="Johannesson H."/>
        </authorList>
    </citation>
    <scope>NUCLEOTIDE SEQUENCE</scope>
    <source>
        <strain evidence="2">CBS 606.72</strain>
    </source>
</reference>
<feature type="region of interest" description="Disordered" evidence="1">
    <location>
        <begin position="1"/>
        <end position="23"/>
    </location>
</feature>
<organism evidence="2 3">
    <name type="scientific">Immersiella caudata</name>
    <dbReference type="NCBI Taxonomy" id="314043"/>
    <lineage>
        <taxon>Eukaryota</taxon>
        <taxon>Fungi</taxon>
        <taxon>Dikarya</taxon>
        <taxon>Ascomycota</taxon>
        <taxon>Pezizomycotina</taxon>
        <taxon>Sordariomycetes</taxon>
        <taxon>Sordariomycetidae</taxon>
        <taxon>Sordariales</taxon>
        <taxon>Lasiosphaeriaceae</taxon>
        <taxon>Immersiella</taxon>
    </lineage>
</organism>
<evidence type="ECO:0000313" key="2">
    <source>
        <dbReference type="EMBL" id="KAK0614368.1"/>
    </source>
</evidence>
<sequence length="859" mass="95241">MGDSPRPGVSAGESSVSPSPAPPPPYLPLRGWAVSVYAGARDPAPSLLVSPQSAEGSPDMPAFVSVRTWDRLQSEREKWKDFESFCTTEWEEDEPNVADWWRNTPQYYTQGWPLQIFGSRERIRAISSLTTKGFLEIIRQDEGGHLAMGGLTANNMVAATFRRVCKELKVDVDLRKFQTYDMLRGYFIFEIFREIIRDGFVPGTVNFLDSMEDLWLEWPPQNDPYGLQLHKLKPCVAVRLSYPLLNSRAVLTCLNLSAGWKRLEAIGNVPECINREPVPRVRTHRRNVTWQRLKESGQKAILDEAVKVGFKVDHWFYHAPSSPDSALVPGEPHPSDEQQPRAPDIETILDSVFPHTVPPPPSPIPSGNQISLTPRSPDPGYPLGDPSTVEHAENHNSQSSDRTLFETPEESPSSPPQSPPPGPSPAPAPLEPSSPVPSSEEEDVSAQDIKAKAAAILVRLATAAGPETEKEAVAAAPAEAPAVLGGPAVEEEWVVMEEPAAPVPVCDAATQPAVAETPAEDAPPAQDVPSAHDEAKAKRKAKEQRRKERRRVEKAQAEEMKSRLEEEKARKREEQRREAEEKLNREAERKLQADRQKWAEDTRCRQQEVRDRKKEARRREEDARRPQKEVRPAPPAPPPVAPTNPAGRTHGALASPAESSSVTETAPPHPLPNEGNAAPQVQTTLPWRQLARRARRLVRRETRRIVARDVRRLVAAELDRVRPRDSSGNVSRVDRMVLDRLIEESSWNRRSGYNNRDCGRGRSASLSSNNPSWMEWGVGRFGPRGNVAGKLEAWEACQPPSAPSSKTSSPNAYRHPAATNKGRSILSQDLDFAVVHLFVPFDSADDAPLSFGGVALRTA</sequence>
<feature type="region of interest" description="Disordered" evidence="1">
    <location>
        <begin position="506"/>
        <end position="685"/>
    </location>
</feature>
<proteinExistence type="predicted"/>
<feature type="compositionally biased region" description="Pro residues" evidence="1">
    <location>
        <begin position="413"/>
        <end position="435"/>
    </location>
</feature>
<gene>
    <name evidence="2" type="ORF">B0T14DRAFT_570309</name>
</gene>
<feature type="compositionally biased region" description="Pro residues" evidence="1">
    <location>
        <begin position="632"/>
        <end position="642"/>
    </location>
</feature>
<comment type="caution">
    <text evidence="2">The sequence shown here is derived from an EMBL/GenBank/DDBJ whole genome shotgun (WGS) entry which is preliminary data.</text>
</comment>
<protein>
    <submittedName>
        <fullName evidence="2">Uncharacterized protein</fullName>
    </submittedName>
</protein>
<keyword evidence="3" id="KW-1185">Reference proteome</keyword>
<feature type="region of interest" description="Disordered" evidence="1">
    <location>
        <begin position="322"/>
        <end position="341"/>
    </location>
</feature>
<dbReference type="AlphaFoldDB" id="A0AA39WFD5"/>
<evidence type="ECO:0000313" key="3">
    <source>
        <dbReference type="Proteomes" id="UP001175000"/>
    </source>
</evidence>
<dbReference type="Proteomes" id="UP001175000">
    <property type="component" value="Unassembled WGS sequence"/>
</dbReference>
<feature type="region of interest" description="Disordered" evidence="1">
    <location>
        <begin position="351"/>
        <end position="448"/>
    </location>
</feature>
<dbReference type="PANTHER" id="PTHR48148">
    <property type="entry name" value="KERATINOCYTE PROLINE-RICH PROTEIN"/>
    <property type="match status" value="1"/>
</dbReference>
<feature type="compositionally biased region" description="Basic and acidic residues" evidence="1">
    <location>
        <begin position="550"/>
        <end position="631"/>
    </location>
</feature>
<accession>A0AA39WFD5</accession>
<feature type="region of interest" description="Disordered" evidence="1">
    <location>
        <begin position="797"/>
        <end position="816"/>
    </location>
</feature>
<dbReference type="PANTHER" id="PTHR48148:SF2">
    <property type="entry name" value="PA14 DOMAIN-CONTAINING PROTEIN"/>
    <property type="match status" value="1"/>
</dbReference>
<feature type="compositionally biased region" description="Basic residues" evidence="1">
    <location>
        <begin position="537"/>
        <end position="549"/>
    </location>
</feature>
<feature type="compositionally biased region" description="Low complexity" evidence="1">
    <location>
        <begin position="7"/>
        <end position="18"/>
    </location>
</feature>
<dbReference type="EMBL" id="JAULSU010000006">
    <property type="protein sequence ID" value="KAK0614368.1"/>
    <property type="molecule type" value="Genomic_DNA"/>
</dbReference>